<dbReference type="SUPFAM" id="SSF52374">
    <property type="entry name" value="Nucleotidylyl transferase"/>
    <property type="match status" value="1"/>
</dbReference>
<dbReference type="NCBIfam" id="TIGR00018">
    <property type="entry name" value="panC"/>
    <property type="match status" value="1"/>
</dbReference>
<evidence type="ECO:0000256" key="7">
    <source>
        <dbReference type="ARBA" id="ARBA00022598"/>
    </source>
</evidence>
<keyword evidence="8 13" id="KW-0566">Pantothenate biosynthesis</keyword>
<dbReference type="GO" id="GO:0005829">
    <property type="term" value="C:cytosol"/>
    <property type="evidence" value="ECO:0007669"/>
    <property type="project" value="TreeGrafter"/>
</dbReference>
<evidence type="ECO:0000256" key="5">
    <source>
        <dbReference type="ARBA" id="ARBA00014155"/>
    </source>
</evidence>
<evidence type="ECO:0000313" key="15">
    <source>
        <dbReference type="Proteomes" id="UP000001887"/>
    </source>
</evidence>
<name>D2R0V0_PIRSD</name>
<dbReference type="KEGG" id="psl:Psta_2024"/>
<organism evidence="14 15">
    <name type="scientific">Pirellula staleyi (strain ATCC 27377 / DSM 6068 / ICPB 4128)</name>
    <name type="common">Pirella staleyi</name>
    <dbReference type="NCBI Taxonomy" id="530564"/>
    <lineage>
        <taxon>Bacteria</taxon>
        <taxon>Pseudomonadati</taxon>
        <taxon>Planctomycetota</taxon>
        <taxon>Planctomycetia</taxon>
        <taxon>Pirellulales</taxon>
        <taxon>Pirellulaceae</taxon>
        <taxon>Pirellula</taxon>
    </lineage>
</organism>
<dbReference type="Pfam" id="PF02569">
    <property type="entry name" value="Pantoate_ligase"/>
    <property type="match status" value="1"/>
</dbReference>
<dbReference type="PANTHER" id="PTHR21299">
    <property type="entry name" value="CYTIDYLATE KINASE/PANTOATE-BETA-ALANINE LIGASE"/>
    <property type="match status" value="1"/>
</dbReference>
<feature type="binding site" evidence="13">
    <location>
        <position position="65"/>
    </location>
    <ligand>
        <name>beta-alanine</name>
        <dbReference type="ChEBI" id="CHEBI:57966"/>
    </ligand>
</feature>
<feature type="binding site" evidence="13">
    <location>
        <position position="157"/>
    </location>
    <ligand>
        <name>(R)-pantoate</name>
        <dbReference type="ChEBI" id="CHEBI:15980"/>
    </ligand>
</feature>
<dbReference type="OrthoDB" id="9773087at2"/>
<dbReference type="PANTHER" id="PTHR21299:SF1">
    <property type="entry name" value="PANTOATE--BETA-ALANINE LIGASE"/>
    <property type="match status" value="1"/>
</dbReference>
<dbReference type="AlphaFoldDB" id="D2R0V0"/>
<evidence type="ECO:0000256" key="1">
    <source>
        <dbReference type="ARBA" id="ARBA00004496"/>
    </source>
</evidence>
<reference evidence="14 15" key="1">
    <citation type="journal article" date="2009" name="Stand. Genomic Sci.">
        <title>Complete genome sequence of Pirellula staleyi type strain (ATCC 27377).</title>
        <authorList>
            <person name="Clum A."/>
            <person name="Tindall B.J."/>
            <person name="Sikorski J."/>
            <person name="Ivanova N."/>
            <person name="Mavrommatis K."/>
            <person name="Lucas S."/>
            <person name="Glavina del Rio T."/>
            <person name="Nolan M."/>
            <person name="Chen F."/>
            <person name="Tice H."/>
            <person name="Pitluck S."/>
            <person name="Cheng J.F."/>
            <person name="Chertkov O."/>
            <person name="Brettin T."/>
            <person name="Han C."/>
            <person name="Detter J.C."/>
            <person name="Kuske C."/>
            <person name="Bruce D."/>
            <person name="Goodwin L."/>
            <person name="Ovchinikova G."/>
            <person name="Pati A."/>
            <person name="Mikhailova N."/>
            <person name="Chen A."/>
            <person name="Palaniappan K."/>
            <person name="Land M."/>
            <person name="Hauser L."/>
            <person name="Chang Y.J."/>
            <person name="Jeffries C.D."/>
            <person name="Chain P."/>
            <person name="Rohde M."/>
            <person name="Goker M."/>
            <person name="Bristow J."/>
            <person name="Eisen J.A."/>
            <person name="Markowitz V."/>
            <person name="Hugenholtz P."/>
            <person name="Kyrpides N.C."/>
            <person name="Klenk H.P."/>
            <person name="Lapidus A."/>
        </authorList>
    </citation>
    <scope>NUCLEOTIDE SEQUENCE [LARGE SCALE GENOMIC DNA]</scope>
    <source>
        <strain evidence="15">ATCC 27377 / DSM 6068 / ICPB 4128</strain>
    </source>
</reference>
<feature type="binding site" evidence="13">
    <location>
        <begin position="188"/>
        <end position="191"/>
    </location>
    <ligand>
        <name>ATP</name>
        <dbReference type="ChEBI" id="CHEBI:30616"/>
    </ligand>
</feature>
<gene>
    <name evidence="13" type="primary">panC</name>
    <name evidence="14" type="ordered locus">Psta_2024</name>
</gene>
<feature type="binding site" evidence="13">
    <location>
        <position position="65"/>
    </location>
    <ligand>
        <name>(R)-pantoate</name>
        <dbReference type="ChEBI" id="CHEBI:15980"/>
    </ligand>
</feature>
<evidence type="ECO:0000256" key="8">
    <source>
        <dbReference type="ARBA" id="ARBA00022655"/>
    </source>
</evidence>
<dbReference type="STRING" id="530564.Psta_2024"/>
<evidence type="ECO:0000256" key="9">
    <source>
        <dbReference type="ARBA" id="ARBA00022741"/>
    </source>
</evidence>
<accession>D2R0V0</accession>
<evidence type="ECO:0000256" key="11">
    <source>
        <dbReference type="ARBA" id="ARBA00048258"/>
    </source>
</evidence>
<evidence type="ECO:0000256" key="2">
    <source>
        <dbReference type="ARBA" id="ARBA00004990"/>
    </source>
</evidence>
<comment type="function">
    <text evidence="12 13">Catalyzes the condensation of pantoate with beta-alanine in an ATP-dependent reaction via a pantoyl-adenylate intermediate.</text>
</comment>
<evidence type="ECO:0000256" key="12">
    <source>
        <dbReference type="ARBA" id="ARBA00055042"/>
    </source>
</evidence>
<feature type="binding site" evidence="13">
    <location>
        <position position="180"/>
    </location>
    <ligand>
        <name>ATP</name>
        <dbReference type="ChEBI" id="CHEBI:30616"/>
    </ligand>
</feature>
<comment type="miscellaneous">
    <text evidence="13">The reaction proceeds by a bi uni uni bi ping pong mechanism.</text>
</comment>
<dbReference type="EMBL" id="CP001848">
    <property type="protein sequence ID" value="ADB16698.1"/>
    <property type="molecule type" value="Genomic_DNA"/>
</dbReference>
<feature type="binding site" evidence="13">
    <location>
        <begin position="34"/>
        <end position="41"/>
    </location>
    <ligand>
        <name>ATP</name>
        <dbReference type="ChEBI" id="CHEBI:30616"/>
    </ligand>
</feature>
<proteinExistence type="inferred from homology"/>
<dbReference type="EC" id="6.3.2.1" evidence="4 13"/>
<dbReference type="CDD" id="cd00560">
    <property type="entry name" value="PanC"/>
    <property type="match status" value="1"/>
</dbReference>
<dbReference type="Gene3D" id="3.30.1300.10">
    <property type="entry name" value="Pantoate-beta-alanine ligase, C-terminal domain"/>
    <property type="match status" value="1"/>
</dbReference>
<dbReference type="GO" id="GO:0015940">
    <property type="term" value="P:pantothenate biosynthetic process"/>
    <property type="evidence" value="ECO:0007669"/>
    <property type="project" value="UniProtKB-UniRule"/>
</dbReference>
<dbReference type="FunFam" id="3.40.50.620:FF:000114">
    <property type="entry name" value="Pantothenate synthetase"/>
    <property type="match status" value="1"/>
</dbReference>
<evidence type="ECO:0000256" key="3">
    <source>
        <dbReference type="ARBA" id="ARBA00009256"/>
    </source>
</evidence>
<keyword evidence="10 13" id="KW-0067">ATP-binding</keyword>
<dbReference type="Gene3D" id="3.40.50.620">
    <property type="entry name" value="HUPs"/>
    <property type="match status" value="1"/>
</dbReference>
<evidence type="ECO:0000256" key="13">
    <source>
        <dbReference type="HAMAP-Rule" id="MF_00158"/>
    </source>
</evidence>
<comment type="similarity">
    <text evidence="3 13">Belongs to the pantothenate synthetase family.</text>
</comment>
<keyword evidence="15" id="KW-1185">Reference proteome</keyword>
<dbReference type="InterPro" id="IPR003721">
    <property type="entry name" value="Pantoate_ligase"/>
</dbReference>
<dbReference type="InterPro" id="IPR014729">
    <property type="entry name" value="Rossmann-like_a/b/a_fold"/>
</dbReference>
<evidence type="ECO:0000313" key="14">
    <source>
        <dbReference type="EMBL" id="ADB16698.1"/>
    </source>
</evidence>
<evidence type="ECO:0000256" key="6">
    <source>
        <dbReference type="ARBA" id="ARBA00022490"/>
    </source>
</evidence>
<keyword evidence="6 13" id="KW-0963">Cytoplasm</keyword>
<evidence type="ECO:0000256" key="4">
    <source>
        <dbReference type="ARBA" id="ARBA00012219"/>
    </source>
</evidence>
<dbReference type="UniPathway" id="UPA00028">
    <property type="reaction ID" value="UER00005"/>
</dbReference>
<dbReference type="NCBIfam" id="TIGR00125">
    <property type="entry name" value="cyt_tran_rel"/>
    <property type="match status" value="1"/>
</dbReference>
<evidence type="ECO:0000256" key="10">
    <source>
        <dbReference type="ARBA" id="ARBA00022840"/>
    </source>
</evidence>
<dbReference type="eggNOG" id="COG0414">
    <property type="taxonomic scope" value="Bacteria"/>
</dbReference>
<dbReference type="GO" id="GO:0004592">
    <property type="term" value="F:pantoate-beta-alanine ligase activity"/>
    <property type="evidence" value="ECO:0007669"/>
    <property type="project" value="UniProtKB-UniRule"/>
</dbReference>
<feature type="binding site" evidence="13">
    <location>
        <begin position="151"/>
        <end position="154"/>
    </location>
    <ligand>
        <name>ATP</name>
        <dbReference type="ChEBI" id="CHEBI:30616"/>
    </ligand>
</feature>
<dbReference type="HAMAP" id="MF_00158">
    <property type="entry name" value="PanC"/>
    <property type="match status" value="1"/>
</dbReference>
<dbReference type="InterPro" id="IPR004821">
    <property type="entry name" value="Cyt_trans-like"/>
</dbReference>
<sequence length="305" mass="33258">MATPVQVIHNVREMQSLVLAWRRAGLRSGLVPTMGALHAGHISLIHAAREKCDRVAATIFVNPTQFGPKEDFSKYPRTLDADLAMLSEAGCDAVFVPDREAMYPSGFSTSVEPPSVSQPLEGVCRPGHFRGVVTVVLKLFGIAPTDASFFGHKDYQQARVIQAMASDLNVPMEVHICPTVREPDGLAMSSRNRYLSPEERQRALSLWRALERCRLQLACGEHRTAELAAAMEKELISGVDAIEYAVVVDPVTLQPIELVEQQAIALIAAKIGTTRLIDNLLLSTDPRVTTTDATAKPTSGNPSQH</sequence>
<keyword evidence="7 13" id="KW-0436">Ligase</keyword>
<dbReference type="GO" id="GO:0005524">
    <property type="term" value="F:ATP binding"/>
    <property type="evidence" value="ECO:0007669"/>
    <property type="project" value="UniProtKB-KW"/>
</dbReference>
<comment type="subcellular location">
    <subcellularLocation>
        <location evidence="1 13">Cytoplasm</location>
    </subcellularLocation>
</comment>
<keyword evidence="9 13" id="KW-0547">Nucleotide-binding</keyword>
<dbReference type="InterPro" id="IPR042176">
    <property type="entry name" value="Pantoate_ligase_C"/>
</dbReference>
<feature type="active site" description="Proton donor" evidence="13">
    <location>
        <position position="41"/>
    </location>
</feature>
<dbReference type="HOGENOM" id="CLU_047148_0_2_0"/>
<comment type="pathway">
    <text evidence="2 13">Cofactor biosynthesis; (R)-pantothenate biosynthesis; (R)-pantothenate from (R)-pantoate and beta-alanine: step 1/1.</text>
</comment>
<dbReference type="Proteomes" id="UP000001887">
    <property type="component" value="Chromosome"/>
</dbReference>
<protein>
    <recommendedName>
        <fullName evidence="5 13">Pantothenate synthetase</fullName>
        <shortName evidence="13">PS</shortName>
        <ecNumber evidence="4 13">6.3.2.1</ecNumber>
    </recommendedName>
    <alternativeName>
        <fullName evidence="13">Pantoate--beta-alanine ligase</fullName>
    </alternativeName>
    <alternativeName>
        <fullName evidence="13">Pantoate-activating enzyme</fullName>
    </alternativeName>
</protein>
<comment type="subunit">
    <text evidence="13">Homodimer.</text>
</comment>
<comment type="catalytic activity">
    <reaction evidence="11 13">
        <text>(R)-pantoate + beta-alanine + ATP = (R)-pantothenate + AMP + diphosphate + H(+)</text>
        <dbReference type="Rhea" id="RHEA:10912"/>
        <dbReference type="ChEBI" id="CHEBI:15378"/>
        <dbReference type="ChEBI" id="CHEBI:15980"/>
        <dbReference type="ChEBI" id="CHEBI:29032"/>
        <dbReference type="ChEBI" id="CHEBI:30616"/>
        <dbReference type="ChEBI" id="CHEBI:33019"/>
        <dbReference type="ChEBI" id="CHEBI:57966"/>
        <dbReference type="ChEBI" id="CHEBI:456215"/>
        <dbReference type="EC" id="6.3.2.1"/>
    </reaction>
</comment>